<dbReference type="Proteomes" id="UP000483018">
    <property type="component" value="Unassembled WGS sequence"/>
</dbReference>
<sequence length="550" mass="63483">MNSKIVRRDKNCRFHIMPVLLISILIIAILYLVYITGGTKKVFLHLMYLPIILSALFWGDLAGLITGAVCGLLAGPLMPLDVAEGVMQDPINWIFRMFIFSLIGFLTGNMTEKIHSLNEEKQERNLKSPFYDLPNAKKLFYDIENNMKTGEHFKLISIKLTNLHEIEKYVDNKLVFEIVNNLAKKLMQNCGRKAVYSHEKDELIILACGNCAINYEEKIKNILGYYFDFPISINEHKIRVSFKVGIYVYQGEESTPIEIYNKARIAYEQGDDKESGIYYYDVGLENKRRVIHSITGSMLESIQRNELFLVYQPKIDIQTNKISGVEALVRWKRNGNEFIGPNVFIPIAEEIGFINKISKFVFDHVTTQMEIWKSKGMNLKCAVNASVNELTDDGFTAWVKEVVASKNIDHSDLEIEITERDIAYDDNRLIKKMNFIKEKGYNISIDDFGTGYNSLMSVSEIPFDKLKIDKYFIERIHKFEIVELIKHFIEYAHSMGKTVIAEGVETKEQLNILKDLKCDEVQGYYYSKPLLPEELETFYIEFNKATHKSA</sequence>
<dbReference type="InterPro" id="IPR001633">
    <property type="entry name" value="EAL_dom"/>
</dbReference>
<dbReference type="AlphaFoldDB" id="A0A7C8LQB1"/>
<evidence type="ECO:0000313" key="4">
    <source>
        <dbReference type="Proteomes" id="UP000483018"/>
    </source>
</evidence>
<evidence type="ECO:0000313" key="3">
    <source>
        <dbReference type="EMBL" id="KAE9634901.1"/>
    </source>
</evidence>
<keyword evidence="1" id="KW-0472">Membrane</keyword>
<dbReference type="InterPro" id="IPR043128">
    <property type="entry name" value="Rev_trsase/Diguanyl_cyclase"/>
</dbReference>
<reference evidence="3 4" key="1">
    <citation type="submission" date="2019-12" db="EMBL/GenBank/DDBJ databases">
        <title>Defluviitalea raffinosedens, isolated from a biogas fermenter, genome sequencing and characterization.</title>
        <authorList>
            <person name="Rettenmaier R."/>
            <person name="Schneider M."/>
            <person name="Neuhaus K."/>
            <person name="Liebl W."/>
            <person name="Zverlov V."/>
        </authorList>
    </citation>
    <scope>NUCLEOTIDE SEQUENCE [LARGE SCALE GENOMIC DNA]</scope>
    <source>
        <strain evidence="3 4">249c-K6</strain>
    </source>
</reference>
<feature type="transmembrane region" description="Helical" evidence="1">
    <location>
        <begin position="47"/>
        <end position="73"/>
    </location>
</feature>
<dbReference type="InterPro" id="IPR029787">
    <property type="entry name" value="Nucleotide_cyclase"/>
</dbReference>
<dbReference type="EMBL" id="WSLF01000004">
    <property type="protein sequence ID" value="KAE9634901.1"/>
    <property type="molecule type" value="Genomic_DNA"/>
</dbReference>
<dbReference type="InterPro" id="IPR035919">
    <property type="entry name" value="EAL_sf"/>
</dbReference>
<evidence type="ECO:0000259" key="2">
    <source>
        <dbReference type="PROSITE" id="PS50883"/>
    </source>
</evidence>
<dbReference type="PANTHER" id="PTHR33121">
    <property type="entry name" value="CYCLIC DI-GMP PHOSPHODIESTERASE PDEF"/>
    <property type="match status" value="1"/>
</dbReference>
<feature type="transmembrane region" description="Helical" evidence="1">
    <location>
        <begin position="93"/>
        <end position="111"/>
    </location>
</feature>
<dbReference type="CDD" id="cd01948">
    <property type="entry name" value="EAL"/>
    <property type="match status" value="1"/>
</dbReference>
<dbReference type="SUPFAM" id="SSF55073">
    <property type="entry name" value="Nucleotide cyclase"/>
    <property type="match status" value="1"/>
</dbReference>
<dbReference type="PANTHER" id="PTHR33121:SF79">
    <property type="entry name" value="CYCLIC DI-GMP PHOSPHODIESTERASE PDED-RELATED"/>
    <property type="match status" value="1"/>
</dbReference>
<accession>A0A7C8LQB1</accession>
<proteinExistence type="predicted"/>
<dbReference type="PROSITE" id="PS50883">
    <property type="entry name" value="EAL"/>
    <property type="match status" value="1"/>
</dbReference>
<feature type="domain" description="EAL" evidence="2">
    <location>
        <begin position="291"/>
        <end position="543"/>
    </location>
</feature>
<dbReference type="GO" id="GO:0071111">
    <property type="term" value="F:cyclic-guanylate-specific phosphodiesterase activity"/>
    <property type="evidence" value="ECO:0007669"/>
    <property type="project" value="InterPro"/>
</dbReference>
<dbReference type="SMART" id="SM00052">
    <property type="entry name" value="EAL"/>
    <property type="match status" value="1"/>
</dbReference>
<dbReference type="Gene3D" id="3.20.20.450">
    <property type="entry name" value="EAL domain"/>
    <property type="match status" value="1"/>
</dbReference>
<organism evidence="3 4">
    <name type="scientific">Defluviitalea raffinosedens</name>
    <dbReference type="NCBI Taxonomy" id="1450156"/>
    <lineage>
        <taxon>Bacteria</taxon>
        <taxon>Bacillati</taxon>
        <taxon>Bacillota</taxon>
        <taxon>Clostridia</taxon>
        <taxon>Lachnospirales</taxon>
        <taxon>Defluviitaleaceae</taxon>
        <taxon>Defluviitalea</taxon>
    </lineage>
</organism>
<dbReference type="OrthoDB" id="9805474at2"/>
<dbReference type="Gene3D" id="3.30.70.270">
    <property type="match status" value="1"/>
</dbReference>
<comment type="caution">
    <text evidence="3">The sequence shown here is derived from an EMBL/GenBank/DDBJ whole genome shotgun (WGS) entry which is preliminary data.</text>
</comment>
<evidence type="ECO:0000256" key="1">
    <source>
        <dbReference type="SAM" id="Phobius"/>
    </source>
</evidence>
<dbReference type="RefSeq" id="WP_158739988.1">
    <property type="nucleotide sequence ID" value="NZ_JAFBEP010000007.1"/>
</dbReference>
<feature type="transmembrane region" description="Helical" evidence="1">
    <location>
        <begin position="12"/>
        <end position="35"/>
    </location>
</feature>
<gene>
    <name evidence="3" type="ORF">GND95_06210</name>
</gene>
<keyword evidence="1" id="KW-0812">Transmembrane</keyword>
<dbReference type="SUPFAM" id="SSF141868">
    <property type="entry name" value="EAL domain-like"/>
    <property type="match status" value="1"/>
</dbReference>
<dbReference type="Pfam" id="PF00563">
    <property type="entry name" value="EAL"/>
    <property type="match status" value="1"/>
</dbReference>
<dbReference type="InterPro" id="IPR050706">
    <property type="entry name" value="Cyclic-di-GMP_PDE-like"/>
</dbReference>
<keyword evidence="1" id="KW-1133">Transmembrane helix</keyword>
<name>A0A7C8LQB1_9FIRM</name>
<protein>
    <submittedName>
        <fullName evidence="3">EAL domain-containing protein</fullName>
    </submittedName>
</protein>
<keyword evidence="4" id="KW-1185">Reference proteome</keyword>